<protein>
    <recommendedName>
        <fullName evidence="3">Endonuclease/exonuclease/phosphatase domain-containing protein</fullName>
    </recommendedName>
</protein>
<dbReference type="OrthoDB" id="5566681at2759"/>
<dbReference type="Proteomes" id="UP000187429">
    <property type="component" value="Unassembled WGS sequence"/>
</dbReference>
<dbReference type="SUPFAM" id="SSF56219">
    <property type="entry name" value="DNase I-like"/>
    <property type="match status" value="1"/>
</dbReference>
<keyword evidence="2" id="KW-1185">Reference proteome</keyword>
<evidence type="ECO:0008006" key="3">
    <source>
        <dbReference type="Google" id="ProtNLM"/>
    </source>
</evidence>
<sequence length="130" mass="14583">MTYNIRGIKSIKEELEHYLNFPKSDSAKPDILAFQETFLTKKKYRCRIPGYTCIEAKADHAKGGTGLLLAVKNNIGLIISEYKSAATFLSGIVSGRTKNGDKFELMAINVHFPSAGIRKKHVIFELLDNY</sequence>
<dbReference type="EMBL" id="LSSM01003027">
    <property type="protein sequence ID" value="OMJ19378.1"/>
    <property type="molecule type" value="Genomic_DNA"/>
</dbReference>
<gene>
    <name evidence="1" type="ORF">AYI69_g6644</name>
</gene>
<evidence type="ECO:0000313" key="1">
    <source>
        <dbReference type="EMBL" id="OMJ19378.1"/>
    </source>
</evidence>
<comment type="caution">
    <text evidence="1">The sequence shown here is derived from an EMBL/GenBank/DDBJ whole genome shotgun (WGS) entry which is preliminary data.</text>
</comment>
<dbReference type="Gene3D" id="3.60.10.10">
    <property type="entry name" value="Endonuclease/exonuclease/phosphatase"/>
    <property type="match status" value="1"/>
</dbReference>
<accession>A0A1R1XXN4</accession>
<dbReference type="InterPro" id="IPR036691">
    <property type="entry name" value="Endo/exonu/phosph_ase_sf"/>
</dbReference>
<organism evidence="1 2">
    <name type="scientific">Smittium culicis</name>
    <dbReference type="NCBI Taxonomy" id="133412"/>
    <lineage>
        <taxon>Eukaryota</taxon>
        <taxon>Fungi</taxon>
        <taxon>Fungi incertae sedis</taxon>
        <taxon>Zoopagomycota</taxon>
        <taxon>Kickxellomycotina</taxon>
        <taxon>Harpellomycetes</taxon>
        <taxon>Harpellales</taxon>
        <taxon>Legeriomycetaceae</taxon>
        <taxon>Smittium</taxon>
    </lineage>
</organism>
<proteinExistence type="predicted"/>
<reference evidence="2" key="1">
    <citation type="submission" date="2017-01" db="EMBL/GenBank/DDBJ databases">
        <authorList>
            <person name="Wang Y."/>
            <person name="White M."/>
            <person name="Kvist S."/>
            <person name="Moncalvo J.-M."/>
        </authorList>
    </citation>
    <scope>NUCLEOTIDE SEQUENCE [LARGE SCALE GENOMIC DNA]</scope>
    <source>
        <strain evidence="2">ID-206-W2</strain>
    </source>
</reference>
<evidence type="ECO:0000313" key="2">
    <source>
        <dbReference type="Proteomes" id="UP000187429"/>
    </source>
</evidence>
<name>A0A1R1XXN4_9FUNG</name>
<dbReference type="AlphaFoldDB" id="A0A1R1XXN4"/>